<reference evidence="1 2" key="1">
    <citation type="submission" date="2019-12" db="EMBL/GenBank/DDBJ databases">
        <authorList>
            <person name="Li C."/>
            <person name="Zhao J."/>
        </authorList>
    </citation>
    <scope>NUCLEOTIDE SEQUENCE [LARGE SCALE GENOMIC DNA]</scope>
    <source>
        <strain evidence="1 2">NEAU-DD11</strain>
    </source>
</reference>
<evidence type="ECO:0000313" key="1">
    <source>
        <dbReference type="EMBL" id="MVW59652.1"/>
    </source>
</evidence>
<dbReference type="EMBL" id="WSES01000002">
    <property type="protein sequence ID" value="MVW59652.1"/>
    <property type="molecule type" value="Genomic_DNA"/>
</dbReference>
<comment type="caution">
    <text evidence="1">The sequence shown here is derived from an EMBL/GenBank/DDBJ whole genome shotgun (WGS) entry which is preliminary data.</text>
</comment>
<evidence type="ECO:0000313" key="2">
    <source>
        <dbReference type="Proteomes" id="UP000443353"/>
    </source>
</evidence>
<proteinExistence type="predicted"/>
<accession>A0A7X3FZ18</accession>
<gene>
    <name evidence="1" type="ORF">GPY61_06890</name>
</gene>
<name>A0A7X3FZ18_9BURK</name>
<sequence>MDEYRSPTAIRGLREWMIDLSAKYTINIPVKLEGAKVPVRQTTSTSLRIIGRDRPNSTTNNAT</sequence>
<dbReference type="RefSeq" id="WP_056125181.1">
    <property type="nucleotide sequence ID" value="NZ_WSES01000002.1"/>
</dbReference>
<dbReference type="Proteomes" id="UP000443353">
    <property type="component" value="Unassembled WGS sequence"/>
</dbReference>
<keyword evidence="2" id="KW-1185">Reference proteome</keyword>
<protein>
    <submittedName>
        <fullName evidence="1">Uncharacterized protein</fullName>
    </submittedName>
</protein>
<organism evidence="1 2">
    <name type="scientific">Massilia cellulosiltytica</name>
    <dbReference type="NCBI Taxonomy" id="2683234"/>
    <lineage>
        <taxon>Bacteria</taxon>
        <taxon>Pseudomonadati</taxon>
        <taxon>Pseudomonadota</taxon>
        <taxon>Betaproteobacteria</taxon>
        <taxon>Burkholderiales</taxon>
        <taxon>Oxalobacteraceae</taxon>
        <taxon>Telluria group</taxon>
        <taxon>Massilia</taxon>
    </lineage>
</organism>
<dbReference type="AlphaFoldDB" id="A0A7X3FZ18"/>